<evidence type="ECO:0000256" key="9">
    <source>
        <dbReference type="PIRSR" id="PIRSR602401-1"/>
    </source>
</evidence>
<keyword evidence="12" id="KW-1185">Reference proteome</keyword>
<evidence type="ECO:0000256" key="3">
    <source>
        <dbReference type="ARBA" id="ARBA00010617"/>
    </source>
</evidence>
<dbReference type="PANTHER" id="PTHR46300:SF7">
    <property type="entry name" value="P450, PUTATIVE (EUROFUNG)-RELATED"/>
    <property type="match status" value="1"/>
</dbReference>
<dbReference type="AlphaFoldDB" id="A0A409XDT0"/>
<comment type="caution">
    <text evidence="11">The sequence shown here is derived from an EMBL/GenBank/DDBJ whole genome shotgun (WGS) entry which is preliminary data.</text>
</comment>
<dbReference type="PRINTS" id="PR00385">
    <property type="entry name" value="P450"/>
</dbReference>
<dbReference type="Proteomes" id="UP000283269">
    <property type="component" value="Unassembled WGS sequence"/>
</dbReference>
<sequence>MNYSTFLTSVVILVSSYTTIKFLQHRKRSRNHPFPPGPEGYPIIGNVLSLFQGERWKIFSDYKKQYGDLVRLHGLGTDLIALNSLDAIDDLLGKRGHIYSHRPTFTVVGEMMGLDQSTPLQSYGPDWRTHRKLAHNVLSITVVKQYCQLQEDLAVLLCDEFLKTPEKFFSSTRLFASRLMLTITYGLSAKDADNLYVEHAHKTMAMVSRSSIPGAFIADFLPFLKHVPWPSFQKEVEAGRDMIDGLVRLPFEHVKRDITSGSACADNLSRPPELLFHHSPKIFSQLRTLALITTSNGQPVLCMASLTLLDCIAGGESTYATVSTFILCMVLYPEVQRKAQAEVDRVIGKGRLPLIEDMPDLPYVNAMIKETMRWHPIVPLSEFFPMATQKASLIQRPIALARRVAQDDYYKGFFIPKGTLVIPNAWAIALESNAKYEPSEFIPERFLDPDVKATDPALWAFGFGRRICPGKHLAENSLFIAISMILTVFNISKGEHEVTAAFEEDLISYPKPFKCNIVPRSDLIKKLVTTRAAEVYV</sequence>
<evidence type="ECO:0000256" key="6">
    <source>
        <dbReference type="ARBA" id="ARBA00023002"/>
    </source>
</evidence>
<keyword evidence="6 10" id="KW-0560">Oxidoreductase</keyword>
<dbReference type="EMBL" id="NHYD01001992">
    <property type="protein sequence ID" value="PPQ88910.1"/>
    <property type="molecule type" value="Genomic_DNA"/>
</dbReference>
<evidence type="ECO:0000256" key="4">
    <source>
        <dbReference type="ARBA" id="ARBA00022617"/>
    </source>
</evidence>
<gene>
    <name evidence="11" type="ORF">CVT25_009145</name>
</gene>
<dbReference type="InterPro" id="IPR050364">
    <property type="entry name" value="Cytochrome_P450_fung"/>
</dbReference>
<dbReference type="GO" id="GO:0004497">
    <property type="term" value="F:monooxygenase activity"/>
    <property type="evidence" value="ECO:0007669"/>
    <property type="project" value="UniProtKB-KW"/>
</dbReference>
<dbReference type="Gene3D" id="1.10.630.10">
    <property type="entry name" value="Cytochrome P450"/>
    <property type="match status" value="1"/>
</dbReference>
<evidence type="ECO:0000256" key="2">
    <source>
        <dbReference type="ARBA" id="ARBA00005179"/>
    </source>
</evidence>
<dbReference type="STRING" id="93625.A0A409XDT0"/>
<evidence type="ECO:0000256" key="1">
    <source>
        <dbReference type="ARBA" id="ARBA00001971"/>
    </source>
</evidence>
<evidence type="ECO:0000313" key="12">
    <source>
        <dbReference type="Proteomes" id="UP000283269"/>
    </source>
</evidence>
<dbReference type="CDD" id="cd11065">
    <property type="entry name" value="CYP64-like"/>
    <property type="match status" value="1"/>
</dbReference>
<reference evidence="11 12" key="1">
    <citation type="journal article" date="2018" name="Evol. Lett.">
        <title>Horizontal gene cluster transfer increased hallucinogenic mushroom diversity.</title>
        <authorList>
            <person name="Reynolds H.T."/>
            <person name="Vijayakumar V."/>
            <person name="Gluck-Thaler E."/>
            <person name="Korotkin H.B."/>
            <person name="Matheny P.B."/>
            <person name="Slot J.C."/>
        </authorList>
    </citation>
    <scope>NUCLEOTIDE SEQUENCE [LARGE SCALE GENOMIC DNA]</scope>
    <source>
        <strain evidence="11 12">2631</strain>
    </source>
</reference>
<comment type="cofactor">
    <cofactor evidence="1 9">
        <name>heme</name>
        <dbReference type="ChEBI" id="CHEBI:30413"/>
    </cofactor>
</comment>
<dbReference type="GO" id="GO:0005506">
    <property type="term" value="F:iron ion binding"/>
    <property type="evidence" value="ECO:0007669"/>
    <property type="project" value="InterPro"/>
</dbReference>
<dbReference type="InterPro" id="IPR036396">
    <property type="entry name" value="Cyt_P450_sf"/>
</dbReference>
<keyword evidence="4 9" id="KW-0349">Heme</keyword>
<dbReference type="GO" id="GO:0016705">
    <property type="term" value="F:oxidoreductase activity, acting on paired donors, with incorporation or reduction of molecular oxygen"/>
    <property type="evidence" value="ECO:0007669"/>
    <property type="project" value="InterPro"/>
</dbReference>
<evidence type="ECO:0000256" key="10">
    <source>
        <dbReference type="RuleBase" id="RU000461"/>
    </source>
</evidence>
<evidence type="ECO:0000256" key="7">
    <source>
        <dbReference type="ARBA" id="ARBA00023004"/>
    </source>
</evidence>
<dbReference type="PRINTS" id="PR00463">
    <property type="entry name" value="EP450I"/>
</dbReference>
<dbReference type="PROSITE" id="PS00086">
    <property type="entry name" value="CYTOCHROME_P450"/>
    <property type="match status" value="1"/>
</dbReference>
<dbReference type="SUPFAM" id="SSF48264">
    <property type="entry name" value="Cytochrome P450"/>
    <property type="match status" value="1"/>
</dbReference>
<accession>A0A409XDT0</accession>
<evidence type="ECO:0000313" key="11">
    <source>
        <dbReference type="EMBL" id="PPQ88910.1"/>
    </source>
</evidence>
<dbReference type="PANTHER" id="PTHR46300">
    <property type="entry name" value="P450, PUTATIVE (EUROFUNG)-RELATED-RELATED"/>
    <property type="match status" value="1"/>
</dbReference>
<dbReference type="OrthoDB" id="2789670at2759"/>
<keyword evidence="7 9" id="KW-0408">Iron</keyword>
<comment type="pathway">
    <text evidence="2">Secondary metabolite biosynthesis.</text>
</comment>
<organism evidence="11 12">
    <name type="scientific">Psilocybe cyanescens</name>
    <dbReference type="NCBI Taxonomy" id="93625"/>
    <lineage>
        <taxon>Eukaryota</taxon>
        <taxon>Fungi</taxon>
        <taxon>Dikarya</taxon>
        <taxon>Basidiomycota</taxon>
        <taxon>Agaricomycotina</taxon>
        <taxon>Agaricomycetes</taxon>
        <taxon>Agaricomycetidae</taxon>
        <taxon>Agaricales</taxon>
        <taxon>Agaricineae</taxon>
        <taxon>Strophariaceae</taxon>
        <taxon>Psilocybe</taxon>
    </lineage>
</organism>
<keyword evidence="8 10" id="KW-0503">Monooxygenase</keyword>
<feature type="binding site" description="axial binding residue" evidence="9">
    <location>
        <position position="468"/>
    </location>
    <ligand>
        <name>heme</name>
        <dbReference type="ChEBI" id="CHEBI:30413"/>
    </ligand>
    <ligandPart>
        <name>Fe</name>
        <dbReference type="ChEBI" id="CHEBI:18248"/>
    </ligandPart>
</feature>
<dbReference type="InParanoid" id="A0A409XDT0"/>
<name>A0A409XDT0_PSICY</name>
<dbReference type="InterPro" id="IPR002401">
    <property type="entry name" value="Cyt_P450_E_grp-I"/>
</dbReference>
<dbReference type="Pfam" id="PF00067">
    <property type="entry name" value="p450"/>
    <property type="match status" value="2"/>
</dbReference>
<evidence type="ECO:0000256" key="5">
    <source>
        <dbReference type="ARBA" id="ARBA00022723"/>
    </source>
</evidence>
<comment type="similarity">
    <text evidence="3 10">Belongs to the cytochrome P450 family.</text>
</comment>
<evidence type="ECO:0008006" key="13">
    <source>
        <dbReference type="Google" id="ProtNLM"/>
    </source>
</evidence>
<dbReference type="InterPro" id="IPR017972">
    <property type="entry name" value="Cyt_P450_CS"/>
</dbReference>
<dbReference type="GO" id="GO:0020037">
    <property type="term" value="F:heme binding"/>
    <property type="evidence" value="ECO:0007669"/>
    <property type="project" value="InterPro"/>
</dbReference>
<proteinExistence type="inferred from homology"/>
<evidence type="ECO:0000256" key="8">
    <source>
        <dbReference type="ARBA" id="ARBA00023033"/>
    </source>
</evidence>
<protein>
    <recommendedName>
        <fullName evidence="13">Cytochrome P450</fullName>
    </recommendedName>
</protein>
<keyword evidence="5 9" id="KW-0479">Metal-binding</keyword>
<dbReference type="InterPro" id="IPR001128">
    <property type="entry name" value="Cyt_P450"/>
</dbReference>